<protein>
    <submittedName>
        <fullName evidence="6">4-hydroxybenzoate polyprenyltransferase/chlorophyll synthase</fullName>
    </submittedName>
</protein>
<name>A0A2S6GD21_9PSEU</name>
<feature type="transmembrane region" description="Helical" evidence="5">
    <location>
        <begin position="258"/>
        <end position="277"/>
    </location>
</feature>
<keyword evidence="3 5" id="KW-1133">Transmembrane helix</keyword>
<feature type="transmembrane region" description="Helical" evidence="5">
    <location>
        <begin position="208"/>
        <end position="229"/>
    </location>
</feature>
<dbReference type="AlphaFoldDB" id="A0A2S6GD21"/>
<evidence type="ECO:0000256" key="5">
    <source>
        <dbReference type="SAM" id="Phobius"/>
    </source>
</evidence>
<dbReference type="PANTHER" id="PTHR42723">
    <property type="entry name" value="CHLOROPHYLL SYNTHASE"/>
    <property type="match status" value="1"/>
</dbReference>
<evidence type="ECO:0000313" key="6">
    <source>
        <dbReference type="EMBL" id="PPK63135.1"/>
    </source>
</evidence>
<feature type="transmembrane region" description="Helical" evidence="5">
    <location>
        <begin position="84"/>
        <end position="105"/>
    </location>
</feature>
<dbReference type="Pfam" id="PF01040">
    <property type="entry name" value="UbiA"/>
    <property type="match status" value="1"/>
</dbReference>
<evidence type="ECO:0000256" key="1">
    <source>
        <dbReference type="ARBA" id="ARBA00004141"/>
    </source>
</evidence>
<keyword evidence="4 5" id="KW-0472">Membrane</keyword>
<comment type="caution">
    <text evidence="6">The sequence shown here is derived from an EMBL/GenBank/DDBJ whole genome shotgun (WGS) entry which is preliminary data.</text>
</comment>
<feature type="transmembrane region" description="Helical" evidence="5">
    <location>
        <begin position="283"/>
        <end position="302"/>
    </location>
</feature>
<dbReference type="CDD" id="cd13956">
    <property type="entry name" value="PT_UbiA"/>
    <property type="match status" value="1"/>
</dbReference>
<dbReference type="EMBL" id="PTIX01000031">
    <property type="protein sequence ID" value="PPK63135.1"/>
    <property type="molecule type" value="Genomic_DNA"/>
</dbReference>
<feature type="transmembrane region" description="Helical" evidence="5">
    <location>
        <begin position="183"/>
        <end position="202"/>
    </location>
</feature>
<dbReference type="PANTHER" id="PTHR42723:SF1">
    <property type="entry name" value="CHLOROPHYLL SYNTHASE, CHLOROPLASTIC"/>
    <property type="match status" value="1"/>
</dbReference>
<keyword evidence="6" id="KW-0808">Transferase</keyword>
<sequence length="334" mass="35099">MRSLPAVAKHRPLLAMVIYPGVTNLFGFDSPKANTDAATGIAARGISTTRAIRLALREARWTVQLMYLLRFAIGARLADPSGLLLWHTSVGMLAWFAVCVAIYALNGISDVDGDRRNGSRRPIATGALPVPAAWRAVACLSVVGVAAAALVSAALVLLTVLMLMLGWAYSFGPRPLKNSVPGLVFSGTALGALTYLAGAVAVRGPVPGVDMVVFALGLSLWMGVVGTATKDLKDVRGDRLAVRRTLPILLGPERATTLARVLAVGYGAAFLLVSTAFAPGVALPALCVLAGGIMLAAAPWVLQRTRKSPRPDCGKDVYRVYMVTQYVANLALLV</sequence>
<evidence type="ECO:0000313" key="7">
    <source>
        <dbReference type="Proteomes" id="UP000239203"/>
    </source>
</evidence>
<accession>A0A2S6GD21</accession>
<gene>
    <name evidence="6" type="ORF">CLV40_1314</name>
</gene>
<evidence type="ECO:0000256" key="4">
    <source>
        <dbReference type="ARBA" id="ARBA00023136"/>
    </source>
</evidence>
<keyword evidence="2 5" id="KW-0812">Transmembrane</keyword>
<dbReference type="InterPro" id="IPR044878">
    <property type="entry name" value="UbiA_sf"/>
</dbReference>
<evidence type="ECO:0000256" key="3">
    <source>
        <dbReference type="ARBA" id="ARBA00022989"/>
    </source>
</evidence>
<proteinExistence type="predicted"/>
<reference evidence="6 7" key="1">
    <citation type="submission" date="2018-02" db="EMBL/GenBank/DDBJ databases">
        <title>Genomic Encyclopedia of Archaeal and Bacterial Type Strains, Phase II (KMG-II): from individual species to whole genera.</title>
        <authorList>
            <person name="Goeker M."/>
        </authorList>
    </citation>
    <scope>NUCLEOTIDE SEQUENCE [LARGE SCALE GENOMIC DNA]</scope>
    <source>
        <strain evidence="6 7">YU 961-1</strain>
    </source>
</reference>
<organism evidence="6 7">
    <name type="scientific">Actinokineospora auranticolor</name>
    <dbReference type="NCBI Taxonomy" id="155976"/>
    <lineage>
        <taxon>Bacteria</taxon>
        <taxon>Bacillati</taxon>
        <taxon>Actinomycetota</taxon>
        <taxon>Actinomycetes</taxon>
        <taxon>Pseudonocardiales</taxon>
        <taxon>Pseudonocardiaceae</taxon>
        <taxon>Actinokineospora</taxon>
    </lineage>
</organism>
<comment type="subcellular location">
    <subcellularLocation>
        <location evidence="1">Membrane</location>
        <topology evidence="1">Multi-pass membrane protein</topology>
    </subcellularLocation>
</comment>
<dbReference type="GO" id="GO:0016765">
    <property type="term" value="F:transferase activity, transferring alkyl or aryl (other than methyl) groups"/>
    <property type="evidence" value="ECO:0007669"/>
    <property type="project" value="InterPro"/>
</dbReference>
<dbReference type="InterPro" id="IPR050475">
    <property type="entry name" value="Prenyltransferase_related"/>
</dbReference>
<dbReference type="InterPro" id="IPR000537">
    <property type="entry name" value="UbiA_prenyltransferase"/>
</dbReference>
<evidence type="ECO:0000256" key="2">
    <source>
        <dbReference type="ARBA" id="ARBA00022692"/>
    </source>
</evidence>
<dbReference type="GO" id="GO:0016020">
    <property type="term" value="C:membrane"/>
    <property type="evidence" value="ECO:0007669"/>
    <property type="project" value="UniProtKB-SubCell"/>
</dbReference>
<feature type="transmembrane region" description="Helical" evidence="5">
    <location>
        <begin position="153"/>
        <end position="171"/>
    </location>
</feature>
<keyword evidence="7" id="KW-1185">Reference proteome</keyword>
<dbReference type="Gene3D" id="1.10.357.140">
    <property type="entry name" value="UbiA prenyltransferase"/>
    <property type="match status" value="1"/>
</dbReference>
<dbReference type="Proteomes" id="UP000239203">
    <property type="component" value="Unassembled WGS sequence"/>
</dbReference>